<dbReference type="Proteomes" id="UP001198893">
    <property type="component" value="Unassembled WGS sequence"/>
</dbReference>
<name>A0AAW4WJT1_9FIRM</name>
<gene>
    <name evidence="1" type="ORF">LKD47_12190</name>
</gene>
<protein>
    <submittedName>
        <fullName evidence="1">Uncharacterized protein</fullName>
    </submittedName>
</protein>
<dbReference type="EMBL" id="JAJEQW010000014">
    <property type="protein sequence ID" value="MCC2243041.1"/>
    <property type="molecule type" value="Genomic_DNA"/>
</dbReference>
<reference evidence="1" key="1">
    <citation type="submission" date="2021-10" db="EMBL/GenBank/DDBJ databases">
        <title>Anaerobic single-cell dispensing facilitates the cultivation of human gut bacteria.</title>
        <authorList>
            <person name="Afrizal A."/>
        </authorList>
    </citation>
    <scope>NUCLEOTIDE SEQUENCE</scope>
    <source>
        <strain evidence="1">CLA-AA-H204</strain>
    </source>
</reference>
<dbReference type="AlphaFoldDB" id="A0AAW4WJT1"/>
<accession>A0AAW4WJT1</accession>
<evidence type="ECO:0000313" key="2">
    <source>
        <dbReference type="Proteomes" id="UP001198893"/>
    </source>
</evidence>
<feature type="non-terminal residue" evidence="1">
    <location>
        <position position="1"/>
    </location>
</feature>
<organism evidence="1 2">
    <name type="scientific">Roseburia amylophila</name>
    <dbReference type="NCBI Taxonomy" id="2981794"/>
    <lineage>
        <taxon>Bacteria</taxon>
        <taxon>Bacillati</taxon>
        <taxon>Bacillota</taxon>
        <taxon>Clostridia</taxon>
        <taxon>Lachnospirales</taxon>
        <taxon>Lachnospiraceae</taxon>
        <taxon>Roseburia</taxon>
    </lineage>
</organism>
<sequence>GHLEFRLASGNAGTGRASEAHLNMDVNLRRLPERTKCKSKFPVPLAGFMLHPHPADSAVLPSKQAERQFTIKKNMH</sequence>
<evidence type="ECO:0000313" key="1">
    <source>
        <dbReference type="EMBL" id="MCC2243041.1"/>
    </source>
</evidence>
<dbReference type="RefSeq" id="WP_227710613.1">
    <property type="nucleotide sequence ID" value="NZ_JAJEQW010000014.1"/>
</dbReference>
<proteinExistence type="predicted"/>
<comment type="caution">
    <text evidence="1">The sequence shown here is derived from an EMBL/GenBank/DDBJ whole genome shotgun (WGS) entry which is preliminary data.</text>
</comment>